<accession>A0A239JW65</accession>
<dbReference type="EMBL" id="FZOU01000004">
    <property type="protein sequence ID" value="SNT10176.1"/>
    <property type="molecule type" value="Genomic_DNA"/>
</dbReference>
<dbReference type="InterPro" id="IPR005624">
    <property type="entry name" value="PduO/GlcC-like"/>
</dbReference>
<dbReference type="Proteomes" id="UP000198356">
    <property type="component" value="Unassembled WGS sequence"/>
</dbReference>
<proteinExistence type="predicted"/>
<reference evidence="1 2" key="1">
    <citation type="submission" date="2017-06" db="EMBL/GenBank/DDBJ databases">
        <authorList>
            <person name="Kim H.J."/>
            <person name="Triplett B.A."/>
        </authorList>
    </citation>
    <scope>NUCLEOTIDE SEQUENCE [LARGE SCALE GENOMIC DNA]</scope>
    <source>
        <strain evidence="1 2">DSM 18704</strain>
    </source>
</reference>
<organism evidence="1 2">
    <name type="scientific">Granulicella rosea</name>
    <dbReference type="NCBI Taxonomy" id="474952"/>
    <lineage>
        <taxon>Bacteria</taxon>
        <taxon>Pseudomonadati</taxon>
        <taxon>Acidobacteriota</taxon>
        <taxon>Terriglobia</taxon>
        <taxon>Terriglobales</taxon>
        <taxon>Acidobacteriaceae</taxon>
        <taxon>Granulicella</taxon>
    </lineage>
</organism>
<evidence type="ECO:0000313" key="1">
    <source>
        <dbReference type="EMBL" id="SNT10176.1"/>
    </source>
</evidence>
<keyword evidence="2" id="KW-1185">Reference proteome</keyword>
<name>A0A239JW65_9BACT</name>
<protein>
    <submittedName>
        <fullName evidence="1">Uncharacterized conserved protein GlcG, DUF336 family</fullName>
    </submittedName>
</protein>
<evidence type="ECO:0000313" key="2">
    <source>
        <dbReference type="Proteomes" id="UP000198356"/>
    </source>
</evidence>
<dbReference type="Pfam" id="PF03928">
    <property type="entry name" value="HbpS-like"/>
    <property type="match status" value="1"/>
</dbReference>
<dbReference type="PANTHER" id="PTHR34309:SF10">
    <property type="entry name" value="SLR1406 PROTEIN"/>
    <property type="match status" value="1"/>
</dbReference>
<sequence length="126" mass="12738">MIVAQGALDKCHADGYRVSLTILDNSGLVKLQVRGDGTGPHTLEHSRRKAYTALTFKRASGETAKAWAAATTPPPVIEGTVGAQGGVPIKAGSEFIGAVGVSGAPGGEKDEACAVAGIAKIADLLK</sequence>
<gene>
    <name evidence="1" type="ORF">SAMN05421770_104170</name>
</gene>
<dbReference type="InterPro" id="IPR038084">
    <property type="entry name" value="PduO/GlcC-like_sf"/>
</dbReference>
<dbReference type="PANTHER" id="PTHR34309">
    <property type="entry name" value="SLR1406 PROTEIN"/>
    <property type="match status" value="1"/>
</dbReference>
<dbReference type="Gene3D" id="3.30.450.150">
    <property type="entry name" value="Haem-degrading domain"/>
    <property type="match status" value="1"/>
</dbReference>
<dbReference type="AlphaFoldDB" id="A0A239JW65"/>
<dbReference type="SUPFAM" id="SSF143744">
    <property type="entry name" value="GlcG-like"/>
    <property type="match status" value="1"/>
</dbReference>
<dbReference type="InterPro" id="IPR052517">
    <property type="entry name" value="GlcG_carb_metab_protein"/>
</dbReference>